<name>A0ABX8S819_9ACTN</name>
<keyword evidence="3" id="KW-1185">Reference proteome</keyword>
<dbReference type="InterPro" id="IPR002881">
    <property type="entry name" value="DUF58"/>
</dbReference>
<accession>A0ABX8S819</accession>
<proteinExistence type="predicted"/>
<dbReference type="Proteomes" id="UP000887023">
    <property type="component" value="Chromosome"/>
</dbReference>
<sequence length="413" mass="44260">MSAEHGGTEPVSLRWRPAPVALALAGCAALALTLAVLLQRPGPVAFAAPLLGVLMSAGWAPPRVRYAVSVEPPLIRCFVGDPVEFTVRAEPVDGTETARLSWASAAGWQVAPAGVPGRWTVIASRWGRYEPDVRIVVAAAGGLFVGNATARAVELRVYPVVEPVPAGLEPSVLPDRLGTHRSRRIGAGVEFGGVREYVPGDRLRAVNWRVSARRDRLHVTERLAEQAAEVVVLLDTHAQLPGAATQALDLAVRGAVQVVQSALQRGDRAGLVVLGARLRWLAPASGRRQFYRVLDAVLDVGDAHRFGEGTLAPRAGVPRGAVVVAFSTLLDTEFALALIDLHHRGHPVLAVDVLRGDPLEPTADPLLRRMWQLSRLAMYRDMAAVGVDVVPWPADAGLAEVLRTAPDRVRSRR</sequence>
<dbReference type="Pfam" id="PF01882">
    <property type="entry name" value="DUF58"/>
    <property type="match status" value="1"/>
</dbReference>
<dbReference type="PANTHER" id="PTHR33608:SF14">
    <property type="entry name" value="POSSIBLE CONSERVED SECRETED PROTEIN"/>
    <property type="match status" value="1"/>
</dbReference>
<dbReference type="RefSeq" id="WP_066471999.1">
    <property type="nucleotide sequence ID" value="NZ_CBCRUZ010000006.1"/>
</dbReference>
<evidence type="ECO:0000259" key="1">
    <source>
        <dbReference type="Pfam" id="PF01882"/>
    </source>
</evidence>
<reference evidence="2" key="1">
    <citation type="submission" date="2021-07" db="EMBL/GenBank/DDBJ databases">
        <title>Candidatus Kaistella beijingensis sp. nov. isolated from a municipal wastewater treatment plant is involved in sludge foaming.</title>
        <authorList>
            <person name="Song Y."/>
            <person name="Liu S.-J."/>
        </authorList>
    </citation>
    <scope>NUCLEOTIDE SEQUENCE</scope>
    <source>
        <strain evidence="2">DSM 43998</strain>
    </source>
</reference>
<evidence type="ECO:0000313" key="2">
    <source>
        <dbReference type="EMBL" id="QXQ13988.1"/>
    </source>
</evidence>
<feature type="domain" description="DUF58" evidence="1">
    <location>
        <begin position="194"/>
        <end position="354"/>
    </location>
</feature>
<protein>
    <submittedName>
        <fullName evidence="2">DUF58 domain-containing protein</fullName>
    </submittedName>
</protein>
<gene>
    <name evidence="2" type="ORF">KV203_00490</name>
</gene>
<dbReference type="PANTHER" id="PTHR33608">
    <property type="entry name" value="BLL2464 PROTEIN"/>
    <property type="match status" value="1"/>
</dbReference>
<dbReference type="EMBL" id="CP079105">
    <property type="protein sequence ID" value="QXQ13988.1"/>
    <property type="molecule type" value="Genomic_DNA"/>
</dbReference>
<evidence type="ECO:0000313" key="3">
    <source>
        <dbReference type="Proteomes" id="UP000887023"/>
    </source>
</evidence>
<organism evidence="2 3">
    <name type="scientific">Skermania pinensis</name>
    <dbReference type="NCBI Taxonomy" id="39122"/>
    <lineage>
        <taxon>Bacteria</taxon>
        <taxon>Bacillati</taxon>
        <taxon>Actinomycetota</taxon>
        <taxon>Actinomycetes</taxon>
        <taxon>Mycobacteriales</taxon>
        <taxon>Gordoniaceae</taxon>
        <taxon>Skermania</taxon>
    </lineage>
</organism>